<reference evidence="5 6" key="1">
    <citation type="submission" date="2018-10" db="EMBL/GenBank/DDBJ databases">
        <title>Fifty Aureobasidium pullulans genomes reveal a recombining polyextremotolerant generalist.</title>
        <authorList>
            <person name="Gostincar C."/>
            <person name="Turk M."/>
            <person name="Zajc J."/>
            <person name="Gunde-Cimerman N."/>
        </authorList>
    </citation>
    <scope>NUCLEOTIDE SEQUENCE [LARGE SCALE GENOMIC DNA]</scope>
    <source>
        <strain evidence="5 6">EXF-6604</strain>
    </source>
</reference>
<dbReference type="SMART" id="SM00273">
    <property type="entry name" value="ENTH"/>
    <property type="match status" value="1"/>
</dbReference>
<feature type="region of interest" description="Disordered" evidence="3">
    <location>
        <begin position="276"/>
        <end position="313"/>
    </location>
</feature>
<evidence type="ECO:0000313" key="5">
    <source>
        <dbReference type="EMBL" id="THY32261.1"/>
    </source>
</evidence>
<keyword evidence="2" id="KW-0963">Cytoplasm</keyword>
<dbReference type="CDD" id="cd16988">
    <property type="entry name" value="ANTH_N_YAP180"/>
    <property type="match status" value="1"/>
</dbReference>
<dbReference type="EMBL" id="QZBD01000062">
    <property type="protein sequence ID" value="THY32261.1"/>
    <property type="molecule type" value="Genomic_DNA"/>
</dbReference>
<proteinExistence type="predicted"/>
<feature type="domain" description="ENTH" evidence="4">
    <location>
        <begin position="1"/>
        <end position="125"/>
    </location>
</feature>
<name>A0A4S9LR26_AURPU</name>
<dbReference type="Gene3D" id="1.20.58.150">
    <property type="entry name" value="ANTH domain"/>
    <property type="match status" value="1"/>
</dbReference>
<dbReference type="FunFam" id="1.20.58.150:FF:000004">
    <property type="entry name" value="ENTH domain protein"/>
    <property type="match status" value="1"/>
</dbReference>
<dbReference type="InterPro" id="IPR011417">
    <property type="entry name" value="ANTH_dom"/>
</dbReference>
<dbReference type="Pfam" id="PF07651">
    <property type="entry name" value="ANTH"/>
    <property type="match status" value="1"/>
</dbReference>
<dbReference type="GO" id="GO:0005546">
    <property type="term" value="F:phosphatidylinositol-4,5-bisphosphate binding"/>
    <property type="evidence" value="ECO:0007669"/>
    <property type="project" value="TreeGrafter"/>
</dbReference>
<dbReference type="SUPFAM" id="SSF48464">
    <property type="entry name" value="ENTH/VHS domain"/>
    <property type="match status" value="1"/>
</dbReference>
<dbReference type="GO" id="GO:0030136">
    <property type="term" value="C:clathrin-coated vesicle"/>
    <property type="evidence" value="ECO:0007669"/>
    <property type="project" value="InterPro"/>
</dbReference>
<dbReference type="InterPro" id="IPR045192">
    <property type="entry name" value="AP180-like"/>
</dbReference>
<feature type="compositionally biased region" description="Low complexity" evidence="3">
    <location>
        <begin position="401"/>
        <end position="414"/>
    </location>
</feature>
<evidence type="ECO:0000256" key="2">
    <source>
        <dbReference type="ARBA" id="ARBA00022490"/>
    </source>
</evidence>
<sequence length="612" mass="68092">MSSSVEKSVKGGTKVKLAPPKSKYVEHILLATSGGEAGVAEIFRTLKERLRDTTWTICFKALIIVHLMIKEGERDATLKYLAAAPKNRLAINSYTDVQTQGQNIRRYSNYLIQRAESFADTHVDHIRNPGRMKTLSIPKGLLRETEAIQDQIRVLIKCDPLENEPENDISLMAFRLLTKDLLDLFTAMNEAVMNILSHYFELSKPDAEHAIGIYKAFAKQTDQVVQYLSIARQYEHITKLEIPKIKHAPTSLANSLQEYIDDHDFETNRRQYLAEQQAKSGKPTKPSRSVTFAAEPEKAKTVTAPAASQPAAKGPAPDLIDFFGSIEDQQQPMAQHPTQQYAQTTGQPFGQVYGQPTTDAAFQTAQSTNPFGVPQNSQFMVPPAAQIQPQFTGAGFGGYGPQPQQQVQPQQTGFSSNPFQSAIQQQPFQSVPPQQQQQQSSFLQQDPFSMQQQQQDPFAMQQQQPAQMPPPPQQIQPQATNPFRQSMMPTGQINSFMQPQQTAQPQQRQSSNPFARQAPQQDAMQTGFQHQQPLQAQPTGTNPFAKQSPQIPQPTGQSASFLTPAATGSTNPFRQSMFVNQQTGQGWQNTPQASMGGWEQMETVPVFPRPGQ</sequence>
<dbReference type="InterPro" id="IPR014712">
    <property type="entry name" value="ANTH_dom_sf"/>
</dbReference>
<dbReference type="GO" id="GO:0000149">
    <property type="term" value="F:SNARE binding"/>
    <property type="evidence" value="ECO:0007669"/>
    <property type="project" value="TreeGrafter"/>
</dbReference>
<comment type="subcellular location">
    <subcellularLocation>
        <location evidence="1">Cytoplasm</location>
    </subcellularLocation>
</comment>
<gene>
    <name evidence="5" type="ORF">D6D01_02629</name>
</gene>
<dbReference type="AlphaFoldDB" id="A0A4S9LR26"/>
<dbReference type="GO" id="GO:0048268">
    <property type="term" value="P:clathrin coat assembly"/>
    <property type="evidence" value="ECO:0007669"/>
    <property type="project" value="InterPro"/>
</dbReference>
<dbReference type="GO" id="GO:0005905">
    <property type="term" value="C:clathrin-coated pit"/>
    <property type="evidence" value="ECO:0007669"/>
    <property type="project" value="TreeGrafter"/>
</dbReference>
<dbReference type="PANTHER" id="PTHR22951">
    <property type="entry name" value="CLATHRIN ASSEMBLY PROTEIN"/>
    <property type="match status" value="1"/>
</dbReference>
<evidence type="ECO:0000259" key="4">
    <source>
        <dbReference type="PROSITE" id="PS50942"/>
    </source>
</evidence>
<dbReference type="Proteomes" id="UP000306584">
    <property type="component" value="Unassembled WGS sequence"/>
</dbReference>
<comment type="caution">
    <text evidence="5">The sequence shown here is derived from an EMBL/GenBank/DDBJ whole genome shotgun (WGS) entry which is preliminary data.</text>
</comment>
<feature type="region of interest" description="Disordered" evidence="3">
    <location>
        <begin position="389"/>
        <end position="612"/>
    </location>
</feature>
<feature type="compositionally biased region" description="Polar residues" evidence="3">
    <location>
        <begin position="480"/>
        <end position="497"/>
    </location>
</feature>
<feature type="compositionally biased region" description="Low complexity" evidence="3">
    <location>
        <begin position="424"/>
        <end position="466"/>
    </location>
</feature>
<feature type="compositionally biased region" description="Low complexity" evidence="3">
    <location>
        <begin position="498"/>
        <end position="509"/>
    </location>
</feature>
<dbReference type="InterPro" id="IPR013809">
    <property type="entry name" value="ENTH"/>
</dbReference>
<dbReference type="PROSITE" id="PS50942">
    <property type="entry name" value="ENTH"/>
    <property type="match status" value="1"/>
</dbReference>
<feature type="compositionally biased region" description="Polar residues" evidence="3">
    <location>
        <begin position="510"/>
        <end position="593"/>
    </location>
</feature>
<accession>A0A4S9LR26</accession>
<dbReference type="GO" id="GO:0005545">
    <property type="term" value="F:1-phosphatidylinositol binding"/>
    <property type="evidence" value="ECO:0007669"/>
    <property type="project" value="InterPro"/>
</dbReference>
<protein>
    <submittedName>
        <fullName evidence="5">ANTH-domain-containing protein</fullName>
    </submittedName>
</protein>
<dbReference type="GO" id="GO:0072583">
    <property type="term" value="P:clathrin-dependent endocytosis"/>
    <property type="evidence" value="ECO:0007669"/>
    <property type="project" value="InterPro"/>
</dbReference>
<evidence type="ECO:0000256" key="3">
    <source>
        <dbReference type="SAM" id="MobiDB-lite"/>
    </source>
</evidence>
<organism evidence="5 6">
    <name type="scientific">Aureobasidium pullulans</name>
    <name type="common">Black yeast</name>
    <name type="synonym">Pullularia pullulans</name>
    <dbReference type="NCBI Taxonomy" id="5580"/>
    <lineage>
        <taxon>Eukaryota</taxon>
        <taxon>Fungi</taxon>
        <taxon>Dikarya</taxon>
        <taxon>Ascomycota</taxon>
        <taxon>Pezizomycotina</taxon>
        <taxon>Dothideomycetes</taxon>
        <taxon>Dothideomycetidae</taxon>
        <taxon>Dothideales</taxon>
        <taxon>Saccotheciaceae</taxon>
        <taxon>Aureobasidium</taxon>
    </lineage>
</organism>
<evidence type="ECO:0000313" key="6">
    <source>
        <dbReference type="Proteomes" id="UP000306584"/>
    </source>
</evidence>
<dbReference type="FunFam" id="1.25.40.90:FF:000025">
    <property type="entry name" value="ENTH domain protein"/>
    <property type="match status" value="1"/>
</dbReference>
<dbReference type="Gene3D" id="1.25.40.90">
    <property type="match status" value="1"/>
</dbReference>
<dbReference type="GO" id="GO:0032050">
    <property type="term" value="F:clathrin heavy chain binding"/>
    <property type="evidence" value="ECO:0007669"/>
    <property type="project" value="TreeGrafter"/>
</dbReference>
<dbReference type="GO" id="GO:0006900">
    <property type="term" value="P:vesicle budding from membrane"/>
    <property type="evidence" value="ECO:0007669"/>
    <property type="project" value="TreeGrafter"/>
</dbReference>
<dbReference type="PANTHER" id="PTHR22951:SF5">
    <property type="entry name" value="PHOSPHATIDYLINOSITOL-BINDING CLATHRIN ASSEMBLY PROTEIN LAP"/>
    <property type="match status" value="1"/>
</dbReference>
<dbReference type="InterPro" id="IPR008942">
    <property type="entry name" value="ENTH_VHS"/>
</dbReference>
<dbReference type="SUPFAM" id="SSF89009">
    <property type="entry name" value="GAT-like domain"/>
    <property type="match status" value="1"/>
</dbReference>
<evidence type="ECO:0000256" key="1">
    <source>
        <dbReference type="ARBA" id="ARBA00004496"/>
    </source>
</evidence>